<accession>A0A0A9GHR6</accession>
<reference evidence="1" key="1">
    <citation type="submission" date="2014-09" db="EMBL/GenBank/DDBJ databases">
        <authorList>
            <person name="Magalhaes I.L.F."/>
            <person name="Oliveira U."/>
            <person name="Santos F.R."/>
            <person name="Vidigal T.H.D.A."/>
            <person name="Brescovit A.D."/>
            <person name="Santos A.J."/>
        </authorList>
    </citation>
    <scope>NUCLEOTIDE SEQUENCE</scope>
    <source>
        <tissue evidence="1">Shoot tissue taken approximately 20 cm above the soil surface</tissue>
    </source>
</reference>
<evidence type="ECO:0000313" key="1">
    <source>
        <dbReference type="EMBL" id="JAE22081.1"/>
    </source>
</evidence>
<organism evidence="1">
    <name type="scientific">Arundo donax</name>
    <name type="common">Giant reed</name>
    <name type="synonym">Donax arundinaceus</name>
    <dbReference type="NCBI Taxonomy" id="35708"/>
    <lineage>
        <taxon>Eukaryota</taxon>
        <taxon>Viridiplantae</taxon>
        <taxon>Streptophyta</taxon>
        <taxon>Embryophyta</taxon>
        <taxon>Tracheophyta</taxon>
        <taxon>Spermatophyta</taxon>
        <taxon>Magnoliopsida</taxon>
        <taxon>Liliopsida</taxon>
        <taxon>Poales</taxon>
        <taxon>Poaceae</taxon>
        <taxon>PACMAD clade</taxon>
        <taxon>Arundinoideae</taxon>
        <taxon>Arundineae</taxon>
        <taxon>Arundo</taxon>
    </lineage>
</organism>
<reference evidence="1" key="2">
    <citation type="journal article" date="2015" name="Data Brief">
        <title>Shoot transcriptome of the giant reed, Arundo donax.</title>
        <authorList>
            <person name="Barrero R.A."/>
            <person name="Guerrero F.D."/>
            <person name="Moolhuijzen P."/>
            <person name="Goolsby J.A."/>
            <person name="Tidwell J."/>
            <person name="Bellgard S.E."/>
            <person name="Bellgard M.I."/>
        </authorList>
    </citation>
    <scope>NUCLEOTIDE SEQUENCE</scope>
    <source>
        <tissue evidence="1">Shoot tissue taken approximately 20 cm above the soil surface</tissue>
    </source>
</reference>
<dbReference type="AlphaFoldDB" id="A0A0A9GHR6"/>
<sequence length="38" mass="4166">MPFAFTCPCCSDFSHGIVGITTKVSKEGPRKRSFAETE</sequence>
<name>A0A0A9GHR6_ARUDO</name>
<dbReference type="EMBL" id="GBRH01175815">
    <property type="protein sequence ID" value="JAE22081.1"/>
    <property type="molecule type" value="Transcribed_RNA"/>
</dbReference>
<proteinExistence type="predicted"/>
<protein>
    <submittedName>
        <fullName evidence="1">Csu456(Uce)</fullName>
    </submittedName>
</protein>